<dbReference type="RefSeq" id="WP_163773342.1">
    <property type="nucleotide sequence ID" value="NZ_JAAGXA010000012.1"/>
</dbReference>
<feature type="transmembrane region" description="Helical" evidence="1">
    <location>
        <begin position="42"/>
        <end position="64"/>
    </location>
</feature>
<protein>
    <submittedName>
        <fullName evidence="2">Uncharacterized protein</fullName>
    </submittedName>
</protein>
<name>A0A6P0HME2_9ACTN</name>
<dbReference type="Proteomes" id="UP000468687">
    <property type="component" value="Unassembled WGS sequence"/>
</dbReference>
<feature type="transmembrane region" description="Helical" evidence="1">
    <location>
        <begin position="109"/>
        <end position="140"/>
    </location>
</feature>
<dbReference type="EMBL" id="JAAGXA010000012">
    <property type="protein sequence ID" value="NEN79791.1"/>
    <property type="molecule type" value="Genomic_DNA"/>
</dbReference>
<dbReference type="AlphaFoldDB" id="A0A6P0HME2"/>
<evidence type="ECO:0000313" key="3">
    <source>
        <dbReference type="Proteomes" id="UP000468687"/>
    </source>
</evidence>
<keyword evidence="1" id="KW-0472">Membrane</keyword>
<evidence type="ECO:0000313" key="2">
    <source>
        <dbReference type="EMBL" id="NEN79791.1"/>
    </source>
</evidence>
<feature type="transmembrane region" description="Helical" evidence="1">
    <location>
        <begin position="84"/>
        <end position="102"/>
    </location>
</feature>
<feature type="transmembrane region" description="Helical" evidence="1">
    <location>
        <begin position="12"/>
        <end position="30"/>
    </location>
</feature>
<sequence>MGVVLVLLRVGRWHIALPLAVALLVVATWQDGSVIDVPLVDWPVAVPLVLALAGAGAGLLPLYSAVGGLEATLVRTTSWRAVQLAGSLGAVVIAAWPAAYGVPDTTRLVCLLLVTGYVAVVAIGDAAWVVPVAIGGLAVVADGAIDRPFSTALAQVPAGVWVALLLGACASYIARGPREARRA</sequence>
<proteinExistence type="predicted"/>
<feature type="transmembrane region" description="Helical" evidence="1">
    <location>
        <begin position="152"/>
        <end position="174"/>
    </location>
</feature>
<reference evidence="2 3" key="1">
    <citation type="journal article" date="2014" name="Int. J. Syst. Evol. Microbiol.">
        <title>Nocardioides zeae sp. nov., isolated from the stem of Zea mays.</title>
        <authorList>
            <person name="Glaeser S.P."/>
            <person name="McInroy J.A."/>
            <person name="Busse H.J."/>
            <person name="Kampfer P."/>
        </authorList>
    </citation>
    <scope>NUCLEOTIDE SEQUENCE [LARGE SCALE GENOMIC DNA]</scope>
    <source>
        <strain evidence="2 3">JCM 30728</strain>
    </source>
</reference>
<evidence type="ECO:0000256" key="1">
    <source>
        <dbReference type="SAM" id="Phobius"/>
    </source>
</evidence>
<comment type="caution">
    <text evidence="2">The sequence shown here is derived from an EMBL/GenBank/DDBJ whole genome shotgun (WGS) entry which is preliminary data.</text>
</comment>
<keyword evidence="1" id="KW-1133">Transmembrane helix</keyword>
<gene>
    <name evidence="2" type="ORF">G3T38_16095</name>
</gene>
<keyword evidence="1" id="KW-0812">Transmembrane</keyword>
<organism evidence="2 3">
    <name type="scientific">Nocardioides zeae</name>
    <dbReference type="NCBI Taxonomy" id="1457234"/>
    <lineage>
        <taxon>Bacteria</taxon>
        <taxon>Bacillati</taxon>
        <taxon>Actinomycetota</taxon>
        <taxon>Actinomycetes</taxon>
        <taxon>Propionibacteriales</taxon>
        <taxon>Nocardioidaceae</taxon>
        <taxon>Nocardioides</taxon>
    </lineage>
</organism>
<keyword evidence="3" id="KW-1185">Reference proteome</keyword>
<accession>A0A6P0HME2</accession>